<dbReference type="EMBL" id="BMMX01000032">
    <property type="protein sequence ID" value="GGL09398.1"/>
    <property type="molecule type" value="Genomic_DNA"/>
</dbReference>
<feature type="chain" id="PRO_5035295537" evidence="3">
    <location>
        <begin position="29"/>
        <end position="431"/>
    </location>
</feature>
<dbReference type="PROSITE" id="PS51257">
    <property type="entry name" value="PROKAR_LIPOPROTEIN"/>
    <property type="match status" value="1"/>
</dbReference>
<dbReference type="Proteomes" id="UP000656042">
    <property type="component" value="Unassembled WGS sequence"/>
</dbReference>
<evidence type="ECO:0000259" key="4">
    <source>
        <dbReference type="Pfam" id="PF13458"/>
    </source>
</evidence>
<gene>
    <name evidence="5" type="ORF">GCM10012284_50080</name>
</gene>
<keyword evidence="2 3" id="KW-0732">Signal</keyword>
<keyword evidence="6" id="KW-1185">Reference proteome</keyword>
<dbReference type="SUPFAM" id="SSF53822">
    <property type="entry name" value="Periplasmic binding protein-like I"/>
    <property type="match status" value="1"/>
</dbReference>
<keyword evidence="5" id="KW-0067">ATP-binding</keyword>
<evidence type="ECO:0000256" key="3">
    <source>
        <dbReference type="SAM" id="SignalP"/>
    </source>
</evidence>
<comment type="similarity">
    <text evidence="1">Belongs to the leucine-binding protein family.</text>
</comment>
<dbReference type="RefSeq" id="WP_189081758.1">
    <property type="nucleotide sequence ID" value="NZ_BMMX01000032.1"/>
</dbReference>
<reference evidence="5" key="1">
    <citation type="journal article" date="2014" name="Int. J. Syst. Evol. Microbiol.">
        <title>Complete genome sequence of Corynebacterium casei LMG S-19264T (=DSM 44701T), isolated from a smear-ripened cheese.</title>
        <authorList>
            <consortium name="US DOE Joint Genome Institute (JGI-PGF)"/>
            <person name="Walter F."/>
            <person name="Albersmeier A."/>
            <person name="Kalinowski J."/>
            <person name="Ruckert C."/>
        </authorList>
    </citation>
    <scope>NUCLEOTIDE SEQUENCE</scope>
    <source>
        <strain evidence="5">CGMCC 4.7299</strain>
    </source>
</reference>
<dbReference type="PANTHER" id="PTHR47151">
    <property type="entry name" value="LEU/ILE/VAL-BINDING ABC TRANSPORTER SUBUNIT"/>
    <property type="match status" value="1"/>
</dbReference>
<feature type="signal peptide" evidence="3">
    <location>
        <begin position="1"/>
        <end position="28"/>
    </location>
</feature>
<dbReference type="InterPro" id="IPR028082">
    <property type="entry name" value="Peripla_BP_I"/>
</dbReference>
<dbReference type="PANTHER" id="PTHR47151:SF2">
    <property type="entry name" value="AMINO ACID BINDING PROTEIN"/>
    <property type="match status" value="1"/>
</dbReference>
<keyword evidence="5" id="KW-0547">Nucleotide-binding</keyword>
<dbReference type="CDD" id="cd06340">
    <property type="entry name" value="PBP1_ABC_ligand_binding-like"/>
    <property type="match status" value="1"/>
</dbReference>
<evidence type="ECO:0000313" key="6">
    <source>
        <dbReference type="Proteomes" id="UP000656042"/>
    </source>
</evidence>
<dbReference type="Pfam" id="PF13458">
    <property type="entry name" value="Peripla_BP_6"/>
    <property type="match status" value="1"/>
</dbReference>
<feature type="domain" description="Leucine-binding protein" evidence="4">
    <location>
        <begin position="40"/>
        <end position="405"/>
    </location>
</feature>
<evidence type="ECO:0000256" key="1">
    <source>
        <dbReference type="ARBA" id="ARBA00010062"/>
    </source>
</evidence>
<dbReference type="AlphaFoldDB" id="A0A8J3C4J4"/>
<dbReference type="Gene3D" id="3.40.50.2300">
    <property type="match status" value="2"/>
</dbReference>
<dbReference type="InterPro" id="IPR028081">
    <property type="entry name" value="Leu-bd"/>
</dbReference>
<proteinExistence type="inferred from homology"/>
<evidence type="ECO:0000256" key="2">
    <source>
        <dbReference type="ARBA" id="ARBA00022729"/>
    </source>
</evidence>
<dbReference type="GO" id="GO:0005524">
    <property type="term" value="F:ATP binding"/>
    <property type="evidence" value="ECO:0007669"/>
    <property type="project" value="UniProtKB-KW"/>
</dbReference>
<protein>
    <submittedName>
        <fullName evidence="5">ABC transporter ATP-binding protein</fullName>
    </submittedName>
</protein>
<organism evidence="5 6">
    <name type="scientific">Mangrovihabitans endophyticus</name>
    <dbReference type="NCBI Taxonomy" id="1751298"/>
    <lineage>
        <taxon>Bacteria</taxon>
        <taxon>Bacillati</taxon>
        <taxon>Actinomycetota</taxon>
        <taxon>Actinomycetes</taxon>
        <taxon>Micromonosporales</taxon>
        <taxon>Micromonosporaceae</taxon>
        <taxon>Mangrovihabitans</taxon>
    </lineage>
</organism>
<sequence>MPTPTRVLSTTRAAGALTALLLATSAVAGCGAGGAAGAGEVRIGLVFPTTGAQAALGTDQSNAAKMMLEWANDHGGVGGATIKIFEGDSQSNPGVGATVAQRMIDQNRVQVVIGSYASGIAQAIAPVARRNKVVLWEVGAVAPDVAPAGDRYFLRTVGAAGTYATADLDFLENYLAGKIGKPLDELRVAVAHEDGPFGTSVADAVVKAAAAKGITPVATEAYPETSADMTPTVLRLKAAHPDVLLITPLVASTPLFWQAARTQNFEVEAIIGSAGFSSATFLQKFGARGVEGVYDVEAPSVANMNSENLDPDARAVLDHLRTEFKATAGHECLVHCGDGLGGAYVLVKDVLPRAVRSGAVTGDSIRAAAEKTDLPDGGTPQGFGAKFGENGDNTLAKSYIMQWQSGVLKVVWPRELAVAEPSYPMPTWSQR</sequence>
<evidence type="ECO:0000313" key="5">
    <source>
        <dbReference type="EMBL" id="GGL09398.1"/>
    </source>
</evidence>
<reference evidence="5" key="2">
    <citation type="submission" date="2020-09" db="EMBL/GenBank/DDBJ databases">
        <authorList>
            <person name="Sun Q."/>
            <person name="Zhou Y."/>
        </authorList>
    </citation>
    <scope>NUCLEOTIDE SEQUENCE</scope>
    <source>
        <strain evidence="5">CGMCC 4.7299</strain>
    </source>
</reference>
<accession>A0A8J3C4J4</accession>
<name>A0A8J3C4J4_9ACTN</name>
<comment type="caution">
    <text evidence="5">The sequence shown here is derived from an EMBL/GenBank/DDBJ whole genome shotgun (WGS) entry which is preliminary data.</text>
</comment>